<keyword evidence="3" id="KW-1185">Reference proteome</keyword>
<dbReference type="PROSITE" id="PS51787">
    <property type="entry name" value="LON_N"/>
    <property type="match status" value="1"/>
</dbReference>
<dbReference type="InterPro" id="IPR046336">
    <property type="entry name" value="Lon_prtase_N_sf"/>
</dbReference>
<evidence type="ECO:0000313" key="2">
    <source>
        <dbReference type="EMBL" id="EYU22776.1"/>
    </source>
</evidence>
<feature type="domain" description="Lon N-terminal" evidence="1">
    <location>
        <begin position="78"/>
        <end position="305"/>
    </location>
</feature>
<dbReference type="SMART" id="SM00464">
    <property type="entry name" value="LON"/>
    <property type="match status" value="1"/>
</dbReference>
<organism evidence="2 3">
    <name type="scientific">Erythranthe guttata</name>
    <name type="common">Yellow monkey flower</name>
    <name type="synonym">Mimulus guttatus</name>
    <dbReference type="NCBI Taxonomy" id="4155"/>
    <lineage>
        <taxon>Eukaryota</taxon>
        <taxon>Viridiplantae</taxon>
        <taxon>Streptophyta</taxon>
        <taxon>Embryophyta</taxon>
        <taxon>Tracheophyta</taxon>
        <taxon>Spermatophyta</taxon>
        <taxon>Magnoliopsida</taxon>
        <taxon>eudicotyledons</taxon>
        <taxon>Gunneridae</taxon>
        <taxon>Pentapetalae</taxon>
        <taxon>asterids</taxon>
        <taxon>lamiids</taxon>
        <taxon>Lamiales</taxon>
        <taxon>Phrymaceae</taxon>
        <taxon>Erythranthe</taxon>
    </lineage>
</organism>
<evidence type="ECO:0000313" key="3">
    <source>
        <dbReference type="Proteomes" id="UP000030748"/>
    </source>
</evidence>
<dbReference type="STRING" id="4155.A0A022Q452"/>
<name>A0A022Q452_ERYGU</name>
<dbReference type="InterPro" id="IPR015947">
    <property type="entry name" value="PUA-like_sf"/>
</dbReference>
<dbReference type="Proteomes" id="UP000030748">
    <property type="component" value="Unassembled WGS sequence"/>
</dbReference>
<dbReference type="EMBL" id="KI632191">
    <property type="protein sequence ID" value="EYU22776.1"/>
    <property type="molecule type" value="Genomic_DNA"/>
</dbReference>
<dbReference type="SUPFAM" id="SSF88697">
    <property type="entry name" value="PUA domain-like"/>
    <property type="match status" value="1"/>
</dbReference>
<dbReference type="InterPro" id="IPR003111">
    <property type="entry name" value="Lon_prtase_N"/>
</dbReference>
<gene>
    <name evidence="2" type="ORF">MIMGU_mgv1a010174mg</name>
</gene>
<proteinExistence type="predicted"/>
<dbReference type="Gene3D" id="2.30.130.40">
    <property type="entry name" value="LON domain-like"/>
    <property type="match status" value="1"/>
</dbReference>
<dbReference type="eggNOG" id="ENOG502QQCS">
    <property type="taxonomic scope" value="Eukaryota"/>
</dbReference>
<dbReference type="PANTHER" id="PTHR46732:SF5">
    <property type="entry name" value="ATP-DEPENDENT PROTEASE LA (LON) DOMAIN PROTEIN"/>
    <property type="match status" value="1"/>
</dbReference>
<protein>
    <recommendedName>
        <fullName evidence="1">Lon N-terminal domain-containing protein</fullName>
    </recommendedName>
</protein>
<sequence length="320" mass="35525">MEKARNPAQIIGTAIMITIIPTKPLAFKSPSVITPLYITSNPQSSFSPFPFPFLTSPRLKFSHRRRRSFQVQASSLVLPLLPFPIDQVLVPSEGKTLHLYEARYIALLEESLFQKNKLFVHFVLDPIGITGSSGEASFAARFGCLVIIEKVERLDIGALVEIRGVGRVKILELKQGQPYLTGEVAPLQDNVLHKMTEISSKISELKQALHSLTILEIKLKTPGEALLQTQTVSSLNWAEKQLPLESITDFIPPVAERVSFVALQPISGATLSELAKLQREKLAAMDIRDTIERLDKSIELTKHNISMSAAKLAIQSLDKR</sequence>
<dbReference type="PANTHER" id="PTHR46732">
    <property type="entry name" value="ATP-DEPENDENT PROTEASE LA (LON) DOMAIN PROTEIN"/>
    <property type="match status" value="1"/>
</dbReference>
<evidence type="ECO:0000259" key="1">
    <source>
        <dbReference type="PROSITE" id="PS51787"/>
    </source>
</evidence>
<reference evidence="2 3" key="1">
    <citation type="journal article" date="2013" name="Proc. Natl. Acad. Sci. U.S.A.">
        <title>Fine-scale variation in meiotic recombination in Mimulus inferred from population shotgun sequencing.</title>
        <authorList>
            <person name="Hellsten U."/>
            <person name="Wright K.M."/>
            <person name="Jenkins J."/>
            <person name="Shu S."/>
            <person name="Yuan Y."/>
            <person name="Wessler S.R."/>
            <person name="Schmutz J."/>
            <person name="Willis J.H."/>
            <person name="Rokhsar D.S."/>
        </authorList>
    </citation>
    <scope>NUCLEOTIDE SEQUENCE [LARGE SCALE GENOMIC DNA]</scope>
    <source>
        <strain evidence="3">cv. DUN x IM62</strain>
    </source>
</reference>
<dbReference type="Pfam" id="PF02190">
    <property type="entry name" value="LON_substr_bdg"/>
    <property type="match status" value="1"/>
</dbReference>
<accession>A0A022Q452</accession>
<dbReference type="AlphaFoldDB" id="A0A022Q452"/>